<dbReference type="Proteomes" id="UP000198211">
    <property type="component" value="Unassembled WGS sequence"/>
</dbReference>
<dbReference type="STRING" id="4795.A0A225W3A5"/>
<keyword evidence="2" id="KW-1185">Reference proteome</keyword>
<evidence type="ECO:0000313" key="1">
    <source>
        <dbReference type="EMBL" id="OWZ12241.1"/>
    </source>
</evidence>
<protein>
    <submittedName>
        <fullName evidence="1">Polyprotein</fullName>
    </submittedName>
</protein>
<dbReference type="AlphaFoldDB" id="A0A225W3A5"/>
<sequence>MKFEAQEDLIIGNLDAERTNDVTDRRSISGAIWLSYYWPSKKQTLVTKSSTSAEYVAADLAAEEAMRVKHLLNVILGKANAPNVAFYLDNKSTIQRIKNGKSY</sequence>
<dbReference type="CDD" id="cd09272">
    <property type="entry name" value="RNase_HI_RT_Ty1"/>
    <property type="match status" value="1"/>
</dbReference>
<evidence type="ECO:0000313" key="2">
    <source>
        <dbReference type="Proteomes" id="UP000198211"/>
    </source>
</evidence>
<name>A0A225W3A5_9STRA</name>
<comment type="caution">
    <text evidence="1">The sequence shown here is derived from an EMBL/GenBank/DDBJ whole genome shotgun (WGS) entry which is preliminary data.</text>
</comment>
<organism evidence="1 2">
    <name type="scientific">Phytophthora megakarya</name>
    <dbReference type="NCBI Taxonomy" id="4795"/>
    <lineage>
        <taxon>Eukaryota</taxon>
        <taxon>Sar</taxon>
        <taxon>Stramenopiles</taxon>
        <taxon>Oomycota</taxon>
        <taxon>Peronosporomycetes</taxon>
        <taxon>Peronosporales</taxon>
        <taxon>Peronosporaceae</taxon>
        <taxon>Phytophthora</taxon>
    </lineage>
</organism>
<dbReference type="OrthoDB" id="127986at2759"/>
<proteinExistence type="predicted"/>
<accession>A0A225W3A5</accession>
<dbReference type="EMBL" id="NBNE01001901">
    <property type="protein sequence ID" value="OWZ12241.1"/>
    <property type="molecule type" value="Genomic_DNA"/>
</dbReference>
<reference evidence="2" key="1">
    <citation type="submission" date="2017-03" db="EMBL/GenBank/DDBJ databases">
        <title>Phytopthora megakarya and P. palmivora, two closely related causual agents of cacao black pod achieved similar genome size and gene model numbers by different mechanisms.</title>
        <authorList>
            <person name="Ali S."/>
            <person name="Shao J."/>
            <person name="Larry D.J."/>
            <person name="Kronmiller B."/>
            <person name="Shen D."/>
            <person name="Strem M.D."/>
            <person name="Melnick R.L."/>
            <person name="Guiltinan M.J."/>
            <person name="Tyler B.M."/>
            <person name="Meinhardt L.W."/>
            <person name="Bailey B.A."/>
        </authorList>
    </citation>
    <scope>NUCLEOTIDE SEQUENCE [LARGE SCALE GENOMIC DNA]</scope>
    <source>
        <strain evidence="2">zdho120</strain>
    </source>
</reference>
<gene>
    <name evidence="1" type="ORF">PHMEG_00014628</name>
</gene>